<keyword evidence="10" id="KW-0418">Kinase</keyword>
<keyword evidence="21" id="KW-1185">Reference proteome</keyword>
<keyword evidence="7" id="KW-0812">Transmembrane</keyword>
<evidence type="ECO:0000256" key="11">
    <source>
        <dbReference type="ARBA" id="ARBA00022833"/>
    </source>
</evidence>
<keyword evidence="13" id="KW-1133">Transmembrane helix</keyword>
<keyword evidence="4" id="KW-0150">Chloroplast</keyword>
<dbReference type="GO" id="GO:0010276">
    <property type="term" value="F:phytol kinase activity"/>
    <property type="evidence" value="ECO:0007669"/>
    <property type="project" value="UniProtKB-EC"/>
</dbReference>
<evidence type="ECO:0000313" key="21">
    <source>
        <dbReference type="Proteomes" id="UP000541558"/>
    </source>
</evidence>
<sequence length="705" mass="79114">MSLHHALSRKYRRKPLDEIVDGAYSRSVDHLRELGIRMRELYSHEMLEPILWILKEGAKIGLVETGENLVQLDASSVAFSLVCSFGYWNFPDPSHKENAEQKLASSMNSIAYWAEYLVWYSPEALTGKKIAPVRLDSLERKPGRQQEWCGAACNSLFNLIDSSELISRAAAQSDRFLKLALSFWLATVGGTPLIYPLSVRPGIYTANSTDPSTTVFGLMVSRAPSRMAELIQEGSLCSPEEFVQKTMSRMQTFGKINSLPHLSHFPDGTVENNNMEYIAFSARILMKISPDLGALFSAAHAPEQFMQYLVEINGRFMDCLRSESGTRKEETLLFLAENLSTAMQVTRMVGHTFGFHPVLHTRRLLEAGLLRLLGNCMSVCPPSYLFGSHFGDGRQSPLATIVAELTRWGLFPKVLRPLRQELAGLVALNSRAPVQAEYSEAMLDLEGSLLILDAYSRYLPKSNRAIVCDSMQHLSSSESERKASKKYMTCSNCRSVVYCSSQCQLEDWDARHREECRNMRIDYIQRLGEDMSCSHSARAFHLSIIRHVYNAVMLVKGPGPALGLQSRTMAVMMAPSKDIGNYTWYDLAGYTNKVKPFVPELKMKRFNDIIDAYRRQISRLTAQGHPCQEVIGHAGSFGGPDAVDLRLVHCVESLISFEIHFVVLLRRVGTAAALPASITFEAAIQRDLNVVGSDYEIVQAIWFFQ</sequence>
<evidence type="ECO:0000256" key="6">
    <source>
        <dbReference type="ARBA" id="ARBA00022679"/>
    </source>
</evidence>
<comment type="caution">
    <text evidence="20">The sequence shown here is derived from an EMBL/GenBank/DDBJ whole genome shotgun (WGS) entry which is preliminary data.</text>
</comment>
<keyword evidence="5" id="KW-0934">Plastid</keyword>
<feature type="domain" description="MYND-type" evidence="19">
    <location>
        <begin position="465"/>
        <end position="516"/>
    </location>
</feature>
<evidence type="ECO:0000256" key="12">
    <source>
        <dbReference type="ARBA" id="ARBA00022946"/>
    </source>
</evidence>
<dbReference type="PANTHER" id="PTHR32523:SF8">
    <property type="entry name" value="DOLICHOL KINASE"/>
    <property type="match status" value="1"/>
</dbReference>
<comment type="subcellular location">
    <subcellularLocation>
        <location evidence="1">Membrane</location>
        <topology evidence="1">Multi-pass membrane protein</topology>
    </subcellularLocation>
    <subcellularLocation>
        <location evidence="2">Plastid</location>
        <location evidence="2">Chloroplast</location>
    </subcellularLocation>
</comment>
<comment type="catalytic activity">
    <reaction evidence="17">
        <text>phytol + CTP = phytyl phosphate + CDP + H(+)</text>
        <dbReference type="Rhea" id="RHEA:38055"/>
        <dbReference type="ChEBI" id="CHEBI:15378"/>
        <dbReference type="ChEBI" id="CHEBI:17327"/>
        <dbReference type="ChEBI" id="CHEBI:37563"/>
        <dbReference type="ChEBI" id="CHEBI:58069"/>
        <dbReference type="ChEBI" id="CHEBI:75483"/>
        <dbReference type="EC" id="2.7.1.182"/>
    </reaction>
</comment>
<comment type="pathway">
    <text evidence="15">Cofactor biosynthesis; tocopherol biosynthesis.</text>
</comment>
<keyword evidence="14" id="KW-0472">Membrane</keyword>
<dbReference type="Gene3D" id="6.10.140.2220">
    <property type="match status" value="1"/>
</dbReference>
<evidence type="ECO:0000256" key="10">
    <source>
        <dbReference type="ARBA" id="ARBA00022777"/>
    </source>
</evidence>
<name>A0A8H5AX09_9AGAR</name>
<evidence type="ECO:0000256" key="1">
    <source>
        <dbReference type="ARBA" id="ARBA00004141"/>
    </source>
</evidence>
<keyword evidence="12" id="KW-0809">Transit peptide</keyword>
<evidence type="ECO:0000256" key="14">
    <source>
        <dbReference type="ARBA" id="ARBA00023136"/>
    </source>
</evidence>
<dbReference type="AlphaFoldDB" id="A0A8H5AX09"/>
<evidence type="ECO:0000256" key="8">
    <source>
        <dbReference type="ARBA" id="ARBA00022723"/>
    </source>
</evidence>
<dbReference type="Pfam" id="PF01753">
    <property type="entry name" value="zf-MYND"/>
    <property type="match status" value="1"/>
</dbReference>
<organism evidence="20 21">
    <name type="scientific">Ephemerocybe angulata</name>
    <dbReference type="NCBI Taxonomy" id="980116"/>
    <lineage>
        <taxon>Eukaryota</taxon>
        <taxon>Fungi</taxon>
        <taxon>Dikarya</taxon>
        <taxon>Basidiomycota</taxon>
        <taxon>Agaricomycotina</taxon>
        <taxon>Agaricomycetes</taxon>
        <taxon>Agaricomycetidae</taxon>
        <taxon>Agaricales</taxon>
        <taxon>Agaricineae</taxon>
        <taxon>Psathyrellaceae</taxon>
        <taxon>Ephemerocybe</taxon>
    </lineage>
</organism>
<keyword evidence="11" id="KW-0862">Zinc</keyword>
<keyword evidence="8" id="KW-0479">Metal-binding</keyword>
<dbReference type="GO" id="GO:0016020">
    <property type="term" value="C:membrane"/>
    <property type="evidence" value="ECO:0007669"/>
    <property type="project" value="UniProtKB-SubCell"/>
</dbReference>
<evidence type="ECO:0000256" key="17">
    <source>
        <dbReference type="ARBA" id="ARBA00048889"/>
    </source>
</evidence>
<reference evidence="20 21" key="1">
    <citation type="journal article" date="2020" name="ISME J.">
        <title>Uncovering the hidden diversity of litter-decomposition mechanisms in mushroom-forming fungi.</title>
        <authorList>
            <person name="Floudas D."/>
            <person name="Bentzer J."/>
            <person name="Ahren D."/>
            <person name="Johansson T."/>
            <person name="Persson P."/>
            <person name="Tunlid A."/>
        </authorList>
    </citation>
    <scope>NUCLEOTIDE SEQUENCE [LARGE SCALE GENOMIC DNA]</scope>
    <source>
        <strain evidence="20 21">CBS 175.51</strain>
    </source>
</reference>
<evidence type="ECO:0000256" key="16">
    <source>
        <dbReference type="ARBA" id="ARBA00039024"/>
    </source>
</evidence>
<accession>A0A8H5AX09</accession>
<evidence type="ECO:0000256" key="5">
    <source>
        <dbReference type="ARBA" id="ARBA00022640"/>
    </source>
</evidence>
<evidence type="ECO:0000256" key="4">
    <source>
        <dbReference type="ARBA" id="ARBA00022528"/>
    </source>
</evidence>
<gene>
    <name evidence="20" type="ORF">D9611_009554</name>
</gene>
<dbReference type="InterPro" id="IPR002893">
    <property type="entry name" value="Znf_MYND"/>
</dbReference>
<evidence type="ECO:0000256" key="18">
    <source>
        <dbReference type="PROSITE-ProRule" id="PRU00134"/>
    </source>
</evidence>
<evidence type="ECO:0000256" key="15">
    <source>
        <dbReference type="ARBA" id="ARBA00024015"/>
    </source>
</evidence>
<proteinExistence type="inferred from homology"/>
<dbReference type="OrthoDB" id="341421at2759"/>
<evidence type="ECO:0000256" key="7">
    <source>
        <dbReference type="ARBA" id="ARBA00022692"/>
    </source>
</evidence>
<evidence type="ECO:0000256" key="2">
    <source>
        <dbReference type="ARBA" id="ARBA00004229"/>
    </source>
</evidence>
<evidence type="ECO:0000256" key="13">
    <source>
        <dbReference type="ARBA" id="ARBA00022989"/>
    </source>
</evidence>
<dbReference type="EC" id="2.7.1.182" evidence="16"/>
<protein>
    <recommendedName>
        <fullName evidence="16">phytol kinase</fullName>
        <ecNumber evidence="16">2.7.1.182</ecNumber>
    </recommendedName>
</protein>
<evidence type="ECO:0000256" key="3">
    <source>
        <dbReference type="ARBA" id="ARBA00010794"/>
    </source>
</evidence>
<dbReference type="PROSITE" id="PS50865">
    <property type="entry name" value="ZF_MYND_2"/>
    <property type="match status" value="1"/>
</dbReference>
<evidence type="ECO:0000259" key="19">
    <source>
        <dbReference type="PROSITE" id="PS50865"/>
    </source>
</evidence>
<dbReference type="PANTHER" id="PTHR32523">
    <property type="entry name" value="PHYTOL KINASE 1, CHLOROPLASTIC"/>
    <property type="match status" value="1"/>
</dbReference>
<dbReference type="InterPro" id="IPR039606">
    <property type="entry name" value="Phytol/farnesol_kinase"/>
</dbReference>
<dbReference type="SUPFAM" id="SSF144232">
    <property type="entry name" value="HIT/MYND zinc finger-like"/>
    <property type="match status" value="1"/>
</dbReference>
<dbReference type="GO" id="GO:0008270">
    <property type="term" value="F:zinc ion binding"/>
    <property type="evidence" value="ECO:0007669"/>
    <property type="project" value="UniProtKB-KW"/>
</dbReference>
<comment type="similarity">
    <text evidence="3">Belongs to the polyprenol kinase family.</text>
</comment>
<keyword evidence="6" id="KW-0808">Transferase</keyword>
<evidence type="ECO:0000313" key="20">
    <source>
        <dbReference type="EMBL" id="KAF5311707.1"/>
    </source>
</evidence>
<keyword evidence="9 18" id="KW-0863">Zinc-finger</keyword>
<dbReference type="EMBL" id="JAACJK010000225">
    <property type="protein sequence ID" value="KAF5311707.1"/>
    <property type="molecule type" value="Genomic_DNA"/>
</dbReference>
<dbReference type="Proteomes" id="UP000541558">
    <property type="component" value="Unassembled WGS sequence"/>
</dbReference>
<evidence type="ECO:0000256" key="9">
    <source>
        <dbReference type="ARBA" id="ARBA00022771"/>
    </source>
</evidence>